<evidence type="ECO:0000256" key="7">
    <source>
        <dbReference type="SAM" id="Phobius"/>
    </source>
</evidence>
<dbReference type="InterPro" id="IPR051202">
    <property type="entry name" value="Peptidase_C40"/>
</dbReference>
<organism evidence="9">
    <name type="scientific">freshwater metagenome</name>
    <dbReference type="NCBI Taxonomy" id="449393"/>
    <lineage>
        <taxon>unclassified sequences</taxon>
        <taxon>metagenomes</taxon>
        <taxon>ecological metagenomes</taxon>
    </lineage>
</organism>
<feature type="coiled-coil region" evidence="5">
    <location>
        <begin position="157"/>
        <end position="184"/>
    </location>
</feature>
<proteinExistence type="inferred from homology"/>
<feature type="domain" description="NlpC/P60" evidence="8">
    <location>
        <begin position="263"/>
        <end position="377"/>
    </location>
</feature>
<keyword evidence="7" id="KW-0472">Membrane</keyword>
<dbReference type="Gene3D" id="3.90.1720.10">
    <property type="entry name" value="endopeptidase domain like (from Nostoc punctiforme)"/>
    <property type="match status" value="1"/>
</dbReference>
<dbReference type="SUPFAM" id="SSF54001">
    <property type="entry name" value="Cysteine proteinases"/>
    <property type="match status" value="1"/>
</dbReference>
<evidence type="ECO:0000256" key="1">
    <source>
        <dbReference type="ARBA" id="ARBA00007074"/>
    </source>
</evidence>
<dbReference type="EMBL" id="CAFABE010000074">
    <property type="protein sequence ID" value="CAB4832542.1"/>
    <property type="molecule type" value="Genomic_DNA"/>
</dbReference>
<evidence type="ECO:0000313" key="9">
    <source>
        <dbReference type="EMBL" id="CAB4832542.1"/>
    </source>
</evidence>
<keyword evidence="4" id="KW-0788">Thiol protease</keyword>
<feature type="transmembrane region" description="Helical" evidence="7">
    <location>
        <begin position="24"/>
        <end position="43"/>
    </location>
</feature>
<dbReference type="InterPro" id="IPR038765">
    <property type="entry name" value="Papain-like_cys_pep_sf"/>
</dbReference>
<gene>
    <name evidence="9" type="ORF">UFOPK3164_01348</name>
</gene>
<dbReference type="GO" id="GO:0006508">
    <property type="term" value="P:proteolysis"/>
    <property type="evidence" value="ECO:0007669"/>
    <property type="project" value="UniProtKB-KW"/>
</dbReference>
<comment type="similarity">
    <text evidence="1">Belongs to the peptidase C40 family.</text>
</comment>
<reference evidence="9" key="1">
    <citation type="submission" date="2020-05" db="EMBL/GenBank/DDBJ databases">
        <authorList>
            <person name="Chiriac C."/>
            <person name="Salcher M."/>
            <person name="Ghai R."/>
            <person name="Kavagutti S V."/>
        </authorList>
    </citation>
    <scope>NUCLEOTIDE SEQUENCE</scope>
</reference>
<dbReference type="PROSITE" id="PS51935">
    <property type="entry name" value="NLPC_P60"/>
    <property type="match status" value="1"/>
</dbReference>
<dbReference type="PANTHER" id="PTHR47053">
    <property type="entry name" value="MUREIN DD-ENDOPEPTIDASE MEPH-RELATED"/>
    <property type="match status" value="1"/>
</dbReference>
<keyword evidence="3" id="KW-0378">Hydrolase</keyword>
<feature type="region of interest" description="Disordered" evidence="6">
    <location>
        <begin position="237"/>
        <end position="271"/>
    </location>
</feature>
<protein>
    <submittedName>
        <fullName evidence="9">Unannotated protein</fullName>
    </submittedName>
</protein>
<dbReference type="Pfam" id="PF00877">
    <property type="entry name" value="NLPC_P60"/>
    <property type="match status" value="1"/>
</dbReference>
<evidence type="ECO:0000256" key="5">
    <source>
        <dbReference type="SAM" id="Coils"/>
    </source>
</evidence>
<keyword evidence="7" id="KW-1133">Transmembrane helix</keyword>
<evidence type="ECO:0000256" key="4">
    <source>
        <dbReference type="ARBA" id="ARBA00022807"/>
    </source>
</evidence>
<accession>A0A6J7AIC0</accession>
<keyword evidence="5" id="KW-0175">Coiled coil</keyword>
<feature type="compositionally biased region" description="Low complexity" evidence="6">
    <location>
        <begin position="237"/>
        <end position="247"/>
    </location>
</feature>
<keyword evidence="2" id="KW-0645">Protease</keyword>
<evidence type="ECO:0000256" key="2">
    <source>
        <dbReference type="ARBA" id="ARBA00022670"/>
    </source>
</evidence>
<dbReference type="PANTHER" id="PTHR47053:SF1">
    <property type="entry name" value="MUREIN DD-ENDOPEPTIDASE MEPH-RELATED"/>
    <property type="match status" value="1"/>
</dbReference>
<dbReference type="GO" id="GO:0008234">
    <property type="term" value="F:cysteine-type peptidase activity"/>
    <property type="evidence" value="ECO:0007669"/>
    <property type="project" value="UniProtKB-KW"/>
</dbReference>
<dbReference type="AlphaFoldDB" id="A0A6J7AIC0"/>
<sequence length="377" mass="38540">MNDAAGSFCPTTTQFKRGNHNVRWALGPLLALITVLSCTVFVASRPASGVSLATAQAQASAIQAELNSTNSKLGALSEQYNGAKYHLGQIQSQITQTQAQIDQTKAQVASDKVSLKKAAINSYISNGTQSSSNPLFASNQRDYQARAEYSRIINGTLDAAVAKLANSQDQLNAQQAQLQTQQGAAESATQAAASAVSQAASLQAQQNAALSQAKGQVATLLAQQQAAQRAQQQAAAQSAVSSGSSSGSSGGGSQRVFPAPPPSPGASGAVAAARSQIGTPYVWAGSSPGGFDCSGLTMWAWRQAGVGLAHFSGAQMAATTPVPFSNISPGDLIFYGPGGSDHVAMYVGGGMMIEAPHTGSFVGINPMRMGYSGIGRP</sequence>
<keyword evidence="7" id="KW-0812">Transmembrane</keyword>
<feature type="coiled-coil region" evidence="5">
    <location>
        <begin position="52"/>
        <end position="107"/>
    </location>
</feature>
<evidence type="ECO:0000256" key="3">
    <source>
        <dbReference type="ARBA" id="ARBA00022801"/>
    </source>
</evidence>
<name>A0A6J7AIC0_9ZZZZ</name>
<dbReference type="InterPro" id="IPR000064">
    <property type="entry name" value="NLP_P60_dom"/>
</dbReference>
<evidence type="ECO:0000259" key="8">
    <source>
        <dbReference type="PROSITE" id="PS51935"/>
    </source>
</evidence>
<evidence type="ECO:0000256" key="6">
    <source>
        <dbReference type="SAM" id="MobiDB-lite"/>
    </source>
</evidence>
<dbReference type="Gene3D" id="6.10.250.3150">
    <property type="match status" value="1"/>
</dbReference>